<reference evidence="1 2" key="1">
    <citation type="submission" date="2020-02" db="EMBL/GenBank/DDBJ databases">
        <authorList>
            <person name="Sun Q."/>
        </authorList>
    </citation>
    <scope>NUCLEOTIDE SEQUENCE [LARGE SCALE GENOMIC DNA]</scope>
    <source>
        <strain evidence="1 2">YIM 13062</strain>
    </source>
</reference>
<proteinExistence type="predicted"/>
<dbReference type="EMBL" id="JAAVUN010000276">
    <property type="protein sequence ID" value="NKE11040.1"/>
    <property type="molecule type" value="Genomic_DNA"/>
</dbReference>
<accession>A0A846TVF7</accession>
<sequence>MVDTLPAVNGAHSPMQPLTGDTALISRLQALLGAPVEIVAELGSTNDGLVRRALADSQALALPDMSL</sequence>
<gene>
    <name evidence="1" type="ORF">GTW58_14170</name>
</gene>
<dbReference type="RefSeq" id="WP_209436609.1">
    <property type="nucleotide sequence ID" value="NZ_JAAVUN010000276.1"/>
</dbReference>
<keyword evidence="2" id="KW-1185">Reference proteome</keyword>
<name>A0A846TVF7_9MICC</name>
<protein>
    <submittedName>
        <fullName evidence="1">Uncharacterized protein</fullName>
    </submittedName>
</protein>
<organism evidence="1 2">
    <name type="scientific">Kocuria subflava</name>
    <dbReference type="NCBI Taxonomy" id="1736139"/>
    <lineage>
        <taxon>Bacteria</taxon>
        <taxon>Bacillati</taxon>
        <taxon>Actinomycetota</taxon>
        <taxon>Actinomycetes</taxon>
        <taxon>Micrococcales</taxon>
        <taxon>Micrococcaceae</taxon>
        <taxon>Kocuria</taxon>
    </lineage>
</organism>
<comment type="caution">
    <text evidence="1">The sequence shown here is derived from an EMBL/GenBank/DDBJ whole genome shotgun (WGS) entry which is preliminary data.</text>
</comment>
<evidence type="ECO:0000313" key="1">
    <source>
        <dbReference type="EMBL" id="NKE11040.1"/>
    </source>
</evidence>
<dbReference type="AlphaFoldDB" id="A0A846TVF7"/>
<feature type="non-terminal residue" evidence="1">
    <location>
        <position position="67"/>
    </location>
</feature>
<dbReference type="Proteomes" id="UP000521379">
    <property type="component" value="Unassembled WGS sequence"/>
</dbReference>
<evidence type="ECO:0000313" key="2">
    <source>
        <dbReference type="Proteomes" id="UP000521379"/>
    </source>
</evidence>